<feature type="domain" description="MacB-like periplasmic core" evidence="9">
    <location>
        <begin position="598"/>
        <end position="749"/>
    </location>
</feature>
<name>A0A6J4M4C4_9BACT</name>
<dbReference type="InterPro" id="IPR025857">
    <property type="entry name" value="MacB_PCD"/>
</dbReference>
<keyword evidence="3 7" id="KW-0812">Transmembrane</keyword>
<proteinExistence type="inferred from homology"/>
<evidence type="ECO:0000256" key="5">
    <source>
        <dbReference type="ARBA" id="ARBA00023136"/>
    </source>
</evidence>
<dbReference type="PANTHER" id="PTHR30572:SF4">
    <property type="entry name" value="ABC TRANSPORTER PERMEASE YTRF"/>
    <property type="match status" value="1"/>
</dbReference>
<evidence type="ECO:0000256" key="1">
    <source>
        <dbReference type="ARBA" id="ARBA00004651"/>
    </source>
</evidence>
<protein>
    <recommendedName>
        <fullName evidence="11">FtsX-like permease family protein</fullName>
    </recommendedName>
</protein>
<feature type="domain" description="ABC3 transporter permease C-terminal" evidence="8">
    <location>
        <begin position="787"/>
        <end position="898"/>
    </location>
</feature>
<dbReference type="InterPro" id="IPR047928">
    <property type="entry name" value="Perm_prefix_1"/>
</dbReference>
<dbReference type="GO" id="GO:0005886">
    <property type="term" value="C:plasma membrane"/>
    <property type="evidence" value="ECO:0007669"/>
    <property type="project" value="UniProtKB-SubCell"/>
</dbReference>
<evidence type="ECO:0000256" key="7">
    <source>
        <dbReference type="SAM" id="Phobius"/>
    </source>
</evidence>
<keyword evidence="2" id="KW-1003">Cell membrane</keyword>
<feature type="transmembrane region" description="Helical" evidence="7">
    <location>
        <begin position="494"/>
        <end position="519"/>
    </location>
</feature>
<evidence type="ECO:0000259" key="8">
    <source>
        <dbReference type="Pfam" id="PF02687"/>
    </source>
</evidence>
<dbReference type="EMBL" id="CADCTU010000736">
    <property type="protein sequence ID" value="CAA9348582.1"/>
    <property type="molecule type" value="Genomic_DNA"/>
</dbReference>
<feature type="domain" description="MacB-like periplasmic core" evidence="9">
    <location>
        <begin position="123"/>
        <end position="310"/>
    </location>
</feature>
<evidence type="ECO:0000256" key="2">
    <source>
        <dbReference type="ARBA" id="ARBA00022475"/>
    </source>
</evidence>
<keyword evidence="4 7" id="KW-1133">Transmembrane helix</keyword>
<feature type="transmembrane region" description="Helical" evidence="7">
    <location>
        <begin position="451"/>
        <end position="473"/>
    </location>
</feature>
<evidence type="ECO:0000259" key="9">
    <source>
        <dbReference type="Pfam" id="PF12704"/>
    </source>
</evidence>
<dbReference type="InterPro" id="IPR003838">
    <property type="entry name" value="ABC3_permease_C"/>
</dbReference>
<evidence type="ECO:0000313" key="10">
    <source>
        <dbReference type="EMBL" id="CAA9348582.1"/>
    </source>
</evidence>
<feature type="transmembrane region" description="Helical" evidence="7">
    <location>
        <begin position="93"/>
        <end position="115"/>
    </location>
</feature>
<feature type="transmembrane region" description="Helical" evidence="7">
    <location>
        <begin position="356"/>
        <end position="375"/>
    </location>
</feature>
<organism evidence="10">
    <name type="scientific">uncultured Gemmatimonadaceae bacterium</name>
    <dbReference type="NCBI Taxonomy" id="246130"/>
    <lineage>
        <taxon>Bacteria</taxon>
        <taxon>Pseudomonadati</taxon>
        <taxon>Gemmatimonadota</taxon>
        <taxon>Gemmatimonadia</taxon>
        <taxon>Gemmatimonadales</taxon>
        <taxon>Gemmatimonadaceae</taxon>
        <taxon>environmental samples</taxon>
    </lineage>
</organism>
<dbReference type="Pfam" id="PF12704">
    <property type="entry name" value="MacB_PCD"/>
    <property type="match status" value="2"/>
</dbReference>
<feature type="domain" description="ABC3 transporter permease C-terminal" evidence="8">
    <location>
        <begin position="358"/>
        <end position="475"/>
    </location>
</feature>
<gene>
    <name evidence="10" type="ORF">AVDCRST_MAG11-3376</name>
</gene>
<dbReference type="PANTHER" id="PTHR30572">
    <property type="entry name" value="MEMBRANE COMPONENT OF TRANSPORTER-RELATED"/>
    <property type="match status" value="1"/>
</dbReference>
<feature type="transmembrane region" description="Helical" evidence="7">
    <location>
        <begin position="784"/>
        <end position="808"/>
    </location>
</feature>
<comment type="subcellular location">
    <subcellularLocation>
        <location evidence="1">Cell membrane</location>
        <topology evidence="1">Multi-pass membrane protein</topology>
    </subcellularLocation>
</comment>
<dbReference type="AlphaFoldDB" id="A0A6J4M4C4"/>
<dbReference type="NCBIfam" id="NF038403">
    <property type="entry name" value="perm_prefix_1"/>
    <property type="match status" value="1"/>
</dbReference>
<accession>A0A6J4M4C4</accession>
<dbReference type="Pfam" id="PF02687">
    <property type="entry name" value="FtsX"/>
    <property type="match status" value="2"/>
</dbReference>
<reference evidence="10" key="1">
    <citation type="submission" date="2020-02" db="EMBL/GenBank/DDBJ databases">
        <authorList>
            <person name="Meier V. D."/>
        </authorList>
    </citation>
    <scope>NUCLEOTIDE SEQUENCE</scope>
    <source>
        <strain evidence="10">AVDCRST_MAG11</strain>
    </source>
</reference>
<comment type="similarity">
    <text evidence="6">Belongs to the ABC-4 integral membrane protein family.</text>
</comment>
<dbReference type="InterPro" id="IPR050250">
    <property type="entry name" value="Macrolide_Exporter_MacB"/>
</dbReference>
<sequence length="906" mass="95614">MRWTKRWRRRLRALVHTEAVDRELDAELAFHLEMETEKHVRAGMTPEAARRQARLAFGAVRQHKAEARDARWLSWLPGLLLDFRLGARMLVKYPGITLVGGLAFAFAIAVGAAGFELIMQVAAPRLPLPDGDRIVAIRAWDAAASDHERRLAYELTSWRSALRTVEELGAHRTVRRNLLVPGGEIAPVPLTEISASAFRVAAVPPLLGRTLLPSDERPDAPPALVLGHDAWRTRFAADPAVVGRTVWLDGTPRTIVGVMPEGFAFPASSSWWAPLRLSASSYQPNEGVELELFGRLAPGATLTTAQAELAVLSQRAAADHPGTRARVRPEIVPLAESLFTVRVGMGLRAALQAANLPLVLFLVLVCGNVAMLMFARAATRESELVVRTALGASRGRVVMQLSAEALVLGAVGAVVGLAAAGFILRVGLAAADGPTGALPFWIHARLSPATVLYTAVLTLLGAAIAGVVPALKVTRGLGTRLRAASAGGGGPRFGGIWTAVIVCQVAVTVAFPILALAAWRSTVRQRAIESTFPAGEYLMVSVAMDPAGTLGKSADTSAAARARLRAARAELEQRVAAEPAVLGVTGASALPLMYHPWRRVEVEGVAPAVTNAGAALRVSSAQVAEDFFAVFDKPVLSGRGFHAGDLDADARVVVVNQSFVHDVLGGRNAIGRRVRYTALEETAGPARADAGPGPWYEIVGVVPDLGMKAAGEVRAAAGLYHPAGPSADELTYLAVHARGDAAALASRLRTLAAAVDPTLRLDTVLPMDEIQAGDLRMEGYTFRLLLVVSALALTLSLAGVYAVTSFAVARRTREIGVRVALGADPRRVAAAILGRPLRQVALGALLGCSLLALLQHTTSAEGLSARVGLLFAAHGTGLFAICLLACVVPMRRALGVEPTEALRAEG</sequence>
<feature type="transmembrane region" description="Helical" evidence="7">
    <location>
        <begin position="405"/>
        <end position="431"/>
    </location>
</feature>
<evidence type="ECO:0000256" key="6">
    <source>
        <dbReference type="ARBA" id="ARBA00038076"/>
    </source>
</evidence>
<evidence type="ECO:0000256" key="3">
    <source>
        <dbReference type="ARBA" id="ARBA00022692"/>
    </source>
</evidence>
<feature type="transmembrane region" description="Helical" evidence="7">
    <location>
        <begin position="836"/>
        <end position="855"/>
    </location>
</feature>
<dbReference type="GO" id="GO:0022857">
    <property type="term" value="F:transmembrane transporter activity"/>
    <property type="evidence" value="ECO:0007669"/>
    <property type="project" value="TreeGrafter"/>
</dbReference>
<evidence type="ECO:0008006" key="11">
    <source>
        <dbReference type="Google" id="ProtNLM"/>
    </source>
</evidence>
<evidence type="ECO:0000256" key="4">
    <source>
        <dbReference type="ARBA" id="ARBA00022989"/>
    </source>
</evidence>
<feature type="transmembrane region" description="Helical" evidence="7">
    <location>
        <begin position="867"/>
        <end position="888"/>
    </location>
</feature>
<keyword evidence="5 7" id="KW-0472">Membrane</keyword>